<evidence type="ECO:0008006" key="3">
    <source>
        <dbReference type="Google" id="ProtNLM"/>
    </source>
</evidence>
<dbReference type="Pfam" id="PF04245">
    <property type="entry name" value="NA37"/>
    <property type="match status" value="1"/>
</dbReference>
<keyword evidence="2" id="KW-1185">Reference proteome</keyword>
<proteinExistence type="predicted"/>
<protein>
    <recommendedName>
        <fullName evidence="3">Nucleoid-associated protein NdpA</fullName>
    </recommendedName>
</protein>
<comment type="caution">
    <text evidence="1">The sequence shown here is derived from an EMBL/GenBank/DDBJ whole genome shotgun (WGS) entry which is preliminary data.</text>
</comment>
<dbReference type="InterPro" id="IPR007358">
    <property type="entry name" value="Nucleoid_associated_NdpA"/>
</dbReference>
<name>A0ABR4YAD9_9VIBR</name>
<accession>A0ABR4YAD9</accession>
<dbReference type="RefSeq" id="WP_038214746.1">
    <property type="nucleotide sequence ID" value="NZ_JRWM01000016.1"/>
</dbReference>
<dbReference type="EMBL" id="JRWM01000016">
    <property type="protein sequence ID" value="KHA60428.1"/>
    <property type="molecule type" value="Genomic_DNA"/>
</dbReference>
<dbReference type="Proteomes" id="UP000030520">
    <property type="component" value="Unassembled WGS sequence"/>
</dbReference>
<organism evidence="1 2">
    <name type="scientific">Vibrio variabilis</name>
    <dbReference type="NCBI Taxonomy" id="990271"/>
    <lineage>
        <taxon>Bacteria</taxon>
        <taxon>Pseudomonadati</taxon>
        <taxon>Pseudomonadota</taxon>
        <taxon>Gammaproteobacteria</taxon>
        <taxon>Vibrionales</taxon>
        <taxon>Vibrionaceae</taxon>
        <taxon>Vibrio</taxon>
    </lineage>
</organism>
<evidence type="ECO:0000313" key="1">
    <source>
        <dbReference type="EMBL" id="KHA60428.1"/>
    </source>
</evidence>
<sequence>MQLTNLHIDKIVIHQIFKKNTDGTEKLPKKSSNFIVFAPSAMETFKIRVIDALGSHSKAVDMVIVRQGQDDVSTAIERLNNSEGDDFIDVSYEIATKLSGAQVRKSIPGGILVVFKGRYSNPEKSFIGVMKAEIHSAYEKTENPNTNEISLKFVEEALLTPATKLYKTAGFFEKTTDNREEAVSDLNNVWHVGISDSQISQTDGKAAAQYFYSSFLGCGYPQSSAKTTREFYEATCEFLTGMDISDEERNDLHNALISYLKYENTEVVSATEFSDRYFDVDTRDQFAEHIEDKGLPLTAFTKDIEQISTRLKQRKLSFSKNVKITAPSDVFKELIDIESITENHDGESVNWTRITVKDRIVSQQ</sequence>
<reference evidence="1 2" key="1">
    <citation type="submission" date="2014-10" db="EMBL/GenBank/DDBJ databases">
        <title>Genome sequencing of Vibrio variabilis T01.</title>
        <authorList>
            <person name="Chan K.-G."/>
            <person name="Mohamad N.I."/>
        </authorList>
    </citation>
    <scope>NUCLEOTIDE SEQUENCE [LARGE SCALE GENOMIC DNA]</scope>
    <source>
        <strain evidence="1 2">T01</strain>
    </source>
</reference>
<evidence type="ECO:0000313" key="2">
    <source>
        <dbReference type="Proteomes" id="UP000030520"/>
    </source>
</evidence>
<gene>
    <name evidence="1" type="ORF">NL53_10135</name>
</gene>